<reference evidence="11 12" key="1">
    <citation type="submission" date="2019-02" db="EMBL/GenBank/DDBJ databases">
        <title>Genomic Encyclopedia of Type Strains, Phase IV (KMG-IV): sequencing the most valuable type-strain genomes for metagenomic binning, comparative biology and taxonomic classification.</title>
        <authorList>
            <person name="Goeker M."/>
        </authorList>
    </citation>
    <scope>NUCLEOTIDE SEQUENCE [LARGE SCALE GENOMIC DNA]</scope>
    <source>
        <strain evidence="11 12">DSM 105135</strain>
    </source>
</reference>
<evidence type="ECO:0000256" key="2">
    <source>
        <dbReference type="ARBA" id="ARBA00022490"/>
    </source>
</evidence>
<keyword evidence="4 9" id="KW-0408">Iron</keyword>
<feature type="binding site" evidence="9">
    <location>
        <position position="203"/>
    </location>
    <ligand>
        <name>Fe(2+)</name>
        <dbReference type="ChEBI" id="CHEBI:29033"/>
    </ligand>
</feature>
<dbReference type="InterPro" id="IPR001015">
    <property type="entry name" value="Ferrochelatase"/>
</dbReference>
<keyword evidence="3 9" id="KW-0479">Metal-binding</keyword>
<dbReference type="FunFam" id="3.40.50.1400:FF:000002">
    <property type="entry name" value="Ferrochelatase"/>
    <property type="match status" value="1"/>
</dbReference>
<dbReference type="OrthoDB" id="9809741at2"/>
<comment type="function">
    <text evidence="9 10">Catalyzes the ferrous insertion into protoporphyrin IX.</text>
</comment>
<evidence type="ECO:0000256" key="7">
    <source>
        <dbReference type="ARBA" id="ARBA00023244"/>
    </source>
</evidence>
<dbReference type="HAMAP" id="MF_00323">
    <property type="entry name" value="Ferrochelatase"/>
    <property type="match status" value="1"/>
</dbReference>
<keyword evidence="12" id="KW-1185">Reference proteome</keyword>
<comment type="caution">
    <text evidence="11">The sequence shown here is derived from an EMBL/GenBank/DDBJ whole genome shotgun (WGS) entry which is preliminary data.</text>
</comment>
<dbReference type="AlphaFoldDB" id="A0A4Q7YJV0"/>
<keyword evidence="7 9" id="KW-0627">Porphyrin biosynthesis</keyword>
<comment type="catalytic activity">
    <reaction evidence="8">
        <text>Fe-coproporphyrin III + 2 H(+) = coproporphyrin III + Fe(2+)</text>
        <dbReference type="Rhea" id="RHEA:49572"/>
        <dbReference type="ChEBI" id="CHEBI:15378"/>
        <dbReference type="ChEBI" id="CHEBI:29033"/>
        <dbReference type="ChEBI" id="CHEBI:68438"/>
        <dbReference type="ChEBI" id="CHEBI:131725"/>
        <dbReference type="EC" id="4.99.1.9"/>
    </reaction>
    <physiologicalReaction direction="right-to-left" evidence="8">
        <dbReference type="Rhea" id="RHEA:49574"/>
    </physiologicalReaction>
</comment>
<evidence type="ECO:0000256" key="1">
    <source>
        <dbReference type="ARBA" id="ARBA00007718"/>
    </source>
</evidence>
<evidence type="ECO:0000256" key="10">
    <source>
        <dbReference type="RuleBase" id="RU000607"/>
    </source>
</evidence>
<proteinExistence type="inferred from homology"/>
<dbReference type="GO" id="GO:0006783">
    <property type="term" value="P:heme biosynthetic process"/>
    <property type="evidence" value="ECO:0007669"/>
    <property type="project" value="UniProtKB-UniRule"/>
</dbReference>
<keyword evidence="2 9" id="KW-0963">Cytoplasm</keyword>
<dbReference type="GO" id="GO:0004325">
    <property type="term" value="F:ferrochelatase activity"/>
    <property type="evidence" value="ECO:0007669"/>
    <property type="project" value="UniProtKB-UniRule"/>
</dbReference>
<evidence type="ECO:0000256" key="3">
    <source>
        <dbReference type="ARBA" id="ARBA00022723"/>
    </source>
</evidence>
<dbReference type="GO" id="GO:0046872">
    <property type="term" value="F:metal ion binding"/>
    <property type="evidence" value="ECO:0007669"/>
    <property type="project" value="UniProtKB-KW"/>
</dbReference>
<dbReference type="CDD" id="cd00419">
    <property type="entry name" value="Ferrochelatase_C"/>
    <property type="match status" value="1"/>
</dbReference>
<dbReference type="InterPro" id="IPR033644">
    <property type="entry name" value="Ferrochelatase_C"/>
</dbReference>
<accession>A0A4Q7YJV0</accession>
<name>A0A4Q7YJV0_9GAMM</name>
<evidence type="ECO:0000256" key="6">
    <source>
        <dbReference type="ARBA" id="ARBA00023239"/>
    </source>
</evidence>
<evidence type="ECO:0000313" key="12">
    <source>
        <dbReference type="Proteomes" id="UP000292423"/>
    </source>
</evidence>
<gene>
    <name evidence="9" type="primary">hemH</name>
    <name evidence="11" type="ORF">EV700_3013</name>
</gene>
<evidence type="ECO:0000256" key="5">
    <source>
        <dbReference type="ARBA" id="ARBA00023133"/>
    </source>
</evidence>
<dbReference type="PANTHER" id="PTHR11108">
    <property type="entry name" value="FERROCHELATASE"/>
    <property type="match status" value="1"/>
</dbReference>
<dbReference type="InterPro" id="IPR033659">
    <property type="entry name" value="Ferrochelatase_N"/>
</dbReference>
<dbReference type="UniPathway" id="UPA00252">
    <property type="reaction ID" value="UER00325"/>
</dbReference>
<evidence type="ECO:0000256" key="8">
    <source>
        <dbReference type="ARBA" id="ARBA00024536"/>
    </source>
</evidence>
<dbReference type="Gene3D" id="3.40.50.1400">
    <property type="match status" value="2"/>
</dbReference>
<keyword evidence="5 9" id="KW-0350">Heme biosynthesis</keyword>
<sequence>MKPARSAPLGVVLVNLGTPDAPTPEAVRRYLRQFLSDRRVIEIPPLVWKIILNLFILPFRPKRVAGLYASIWEKSGDSPMRRILREQAMAVQERLQGDFPAMVRVEAAMTYGNPSLPSVLDKLRGEGVEQIVILPLFPQFSATSTAPVYDALQRWTAVQRNLPSLTIIKDYFAHPGYIGALVSSIREYREQHGTSDKLLFSFHGIPQPYADKGDPYPKRCRCTSAHVAQQLGLREDQWAISFQSRFGKQEWVKPYTDVLLEDWAKSGVGSVQVVSPAFSADCLETLEELAIQNQELFLHAGGRSYAYIPGLNTRDDHIKMMVDLVRPSLQAFRQTQGWD</sequence>
<dbReference type="CDD" id="cd03411">
    <property type="entry name" value="Ferrochelatase_N"/>
    <property type="match status" value="1"/>
</dbReference>
<comment type="pathway">
    <text evidence="9 10">Porphyrin-containing compound metabolism; protoheme biosynthesis; protoheme from protoporphyrin-IX: step 1/1.</text>
</comment>
<organism evidence="11 12">
    <name type="scientific">Fluviicoccus keumensis</name>
    <dbReference type="NCBI Taxonomy" id="1435465"/>
    <lineage>
        <taxon>Bacteria</taxon>
        <taxon>Pseudomonadati</taxon>
        <taxon>Pseudomonadota</taxon>
        <taxon>Gammaproteobacteria</taxon>
        <taxon>Moraxellales</taxon>
        <taxon>Moraxellaceae</taxon>
        <taxon>Fluviicoccus</taxon>
    </lineage>
</organism>
<evidence type="ECO:0000256" key="9">
    <source>
        <dbReference type="HAMAP-Rule" id="MF_00323"/>
    </source>
</evidence>
<dbReference type="GO" id="GO:0005737">
    <property type="term" value="C:cytoplasm"/>
    <property type="evidence" value="ECO:0007669"/>
    <property type="project" value="UniProtKB-SubCell"/>
</dbReference>
<dbReference type="PROSITE" id="PS00534">
    <property type="entry name" value="FERROCHELATASE"/>
    <property type="match status" value="1"/>
</dbReference>
<dbReference type="RefSeq" id="WP_130415281.1">
    <property type="nucleotide sequence ID" value="NZ_SHKX01000015.1"/>
</dbReference>
<dbReference type="NCBIfam" id="TIGR00109">
    <property type="entry name" value="hemH"/>
    <property type="match status" value="1"/>
</dbReference>
<dbReference type="EMBL" id="SHKX01000015">
    <property type="protein sequence ID" value="RZU37144.1"/>
    <property type="molecule type" value="Genomic_DNA"/>
</dbReference>
<protein>
    <recommendedName>
        <fullName evidence="9 10">Ferrochelatase</fullName>
        <ecNumber evidence="9 10">4.98.1.1</ecNumber>
    </recommendedName>
    <alternativeName>
        <fullName evidence="9">Heme synthase</fullName>
    </alternativeName>
    <alternativeName>
        <fullName evidence="9">Protoheme ferro-lyase</fullName>
    </alternativeName>
</protein>
<comment type="catalytic activity">
    <reaction evidence="9 10">
        <text>heme b + 2 H(+) = protoporphyrin IX + Fe(2+)</text>
        <dbReference type="Rhea" id="RHEA:22584"/>
        <dbReference type="ChEBI" id="CHEBI:15378"/>
        <dbReference type="ChEBI" id="CHEBI:29033"/>
        <dbReference type="ChEBI" id="CHEBI:57306"/>
        <dbReference type="ChEBI" id="CHEBI:60344"/>
        <dbReference type="EC" id="4.98.1.1"/>
    </reaction>
</comment>
<dbReference type="PANTHER" id="PTHR11108:SF1">
    <property type="entry name" value="FERROCHELATASE, MITOCHONDRIAL"/>
    <property type="match status" value="1"/>
</dbReference>
<comment type="subcellular location">
    <subcellularLocation>
        <location evidence="9 10">Cytoplasm</location>
    </subcellularLocation>
</comment>
<feature type="binding site" evidence="9">
    <location>
        <position position="284"/>
    </location>
    <ligand>
        <name>Fe(2+)</name>
        <dbReference type="ChEBI" id="CHEBI:29033"/>
    </ligand>
</feature>
<dbReference type="InterPro" id="IPR019772">
    <property type="entry name" value="Ferrochelatase_AS"/>
</dbReference>
<evidence type="ECO:0000256" key="4">
    <source>
        <dbReference type="ARBA" id="ARBA00023004"/>
    </source>
</evidence>
<comment type="similarity">
    <text evidence="1 9 10">Belongs to the ferrochelatase family.</text>
</comment>
<dbReference type="SUPFAM" id="SSF53800">
    <property type="entry name" value="Chelatase"/>
    <property type="match status" value="1"/>
</dbReference>
<keyword evidence="6 9" id="KW-0456">Lyase</keyword>
<evidence type="ECO:0000313" key="11">
    <source>
        <dbReference type="EMBL" id="RZU37144.1"/>
    </source>
</evidence>
<dbReference type="EC" id="4.98.1.1" evidence="9 10"/>
<dbReference type="Proteomes" id="UP000292423">
    <property type="component" value="Unassembled WGS sequence"/>
</dbReference>
<dbReference type="Pfam" id="PF00762">
    <property type="entry name" value="Ferrochelatase"/>
    <property type="match status" value="1"/>
</dbReference>